<proteinExistence type="predicted"/>
<dbReference type="Proteomes" id="UP000677228">
    <property type="component" value="Unassembled WGS sequence"/>
</dbReference>
<evidence type="ECO:0000313" key="2">
    <source>
        <dbReference type="EMBL" id="CAF3762054.1"/>
    </source>
</evidence>
<feature type="non-terminal residue" evidence="1">
    <location>
        <position position="1"/>
    </location>
</feature>
<name>A0A8S2DWA4_9BILA</name>
<dbReference type="Proteomes" id="UP000682733">
    <property type="component" value="Unassembled WGS sequence"/>
</dbReference>
<evidence type="ECO:0000313" key="1">
    <source>
        <dbReference type="EMBL" id="CAF0992028.1"/>
    </source>
</evidence>
<evidence type="ECO:0000313" key="3">
    <source>
        <dbReference type="Proteomes" id="UP000677228"/>
    </source>
</evidence>
<reference evidence="1" key="1">
    <citation type="submission" date="2021-02" db="EMBL/GenBank/DDBJ databases">
        <authorList>
            <person name="Nowell W R."/>
        </authorList>
    </citation>
    <scope>NUCLEOTIDE SEQUENCE</scope>
</reference>
<comment type="caution">
    <text evidence="1">The sequence shown here is derived from an EMBL/GenBank/DDBJ whole genome shotgun (WGS) entry which is preliminary data.</text>
</comment>
<organism evidence="1 3">
    <name type="scientific">Didymodactylos carnosus</name>
    <dbReference type="NCBI Taxonomy" id="1234261"/>
    <lineage>
        <taxon>Eukaryota</taxon>
        <taxon>Metazoa</taxon>
        <taxon>Spiralia</taxon>
        <taxon>Gnathifera</taxon>
        <taxon>Rotifera</taxon>
        <taxon>Eurotatoria</taxon>
        <taxon>Bdelloidea</taxon>
        <taxon>Philodinida</taxon>
        <taxon>Philodinidae</taxon>
        <taxon>Didymodactylos</taxon>
    </lineage>
</organism>
<gene>
    <name evidence="1" type="ORF">OVA965_LOCUS14124</name>
    <name evidence="2" type="ORF">TMI583_LOCUS14127</name>
</gene>
<dbReference type="AlphaFoldDB" id="A0A8S2DWA4"/>
<protein>
    <submittedName>
        <fullName evidence="1">Uncharacterized protein</fullName>
    </submittedName>
</protein>
<sequence>PKGYIICDDQDVHVFTDIKNNILNTLSKTVPDFSADELGTMIESIRAQMVHRLQNDIIKLRCGEPCPICKVPCHLEAGYNSYEIDLLKLSGQAIVGRAIQILLTA</sequence>
<dbReference type="EMBL" id="CAJNOK010006050">
    <property type="protein sequence ID" value="CAF0992028.1"/>
    <property type="molecule type" value="Genomic_DNA"/>
</dbReference>
<accession>A0A8S2DWA4</accession>
<dbReference type="EMBL" id="CAJOBA010006058">
    <property type="protein sequence ID" value="CAF3762054.1"/>
    <property type="molecule type" value="Genomic_DNA"/>
</dbReference>